<organism evidence="2 3">
    <name type="scientific">Kribbella antiqua</name>
    <dbReference type="NCBI Taxonomy" id="2512217"/>
    <lineage>
        <taxon>Bacteria</taxon>
        <taxon>Bacillati</taxon>
        <taxon>Actinomycetota</taxon>
        <taxon>Actinomycetes</taxon>
        <taxon>Propionibacteriales</taxon>
        <taxon>Kribbellaceae</taxon>
        <taxon>Kribbella</taxon>
    </lineage>
</organism>
<reference evidence="2 3" key="1">
    <citation type="journal article" date="2015" name="Stand. Genomic Sci.">
        <title>Genomic Encyclopedia of Bacterial and Archaeal Type Strains, Phase III: the genomes of soil and plant-associated and newly described type strains.</title>
        <authorList>
            <person name="Whitman W.B."/>
            <person name="Woyke T."/>
            <person name="Klenk H.P."/>
            <person name="Zhou Y."/>
            <person name="Lilburn T.G."/>
            <person name="Beck B.J."/>
            <person name="De Vos P."/>
            <person name="Vandamme P."/>
            <person name="Eisen J.A."/>
            <person name="Garrity G."/>
            <person name="Hugenholtz P."/>
            <person name="Kyrpides N.C."/>
        </authorList>
    </citation>
    <scope>NUCLEOTIDE SEQUENCE [LARGE SCALE GENOMIC DNA]</scope>
    <source>
        <strain evidence="2 3">VKM Ac-2541</strain>
    </source>
</reference>
<comment type="caution">
    <text evidence="2">The sequence shown here is derived from an EMBL/GenBank/DDBJ whole genome shotgun (WGS) entry which is preliminary data.</text>
</comment>
<protein>
    <submittedName>
        <fullName evidence="2">Effector-binding domain-containing protein</fullName>
    </submittedName>
</protein>
<dbReference type="Gene3D" id="3.20.80.10">
    <property type="entry name" value="Regulatory factor, effector binding domain"/>
    <property type="match status" value="1"/>
</dbReference>
<keyword evidence="3" id="KW-1185">Reference proteome</keyword>
<name>A0A4R2IPM2_9ACTN</name>
<dbReference type="EMBL" id="SLWR01000006">
    <property type="protein sequence ID" value="TCO47133.1"/>
    <property type="molecule type" value="Genomic_DNA"/>
</dbReference>
<evidence type="ECO:0000259" key="1">
    <source>
        <dbReference type="SMART" id="SM00871"/>
    </source>
</evidence>
<dbReference type="SMART" id="SM00871">
    <property type="entry name" value="AraC_E_bind"/>
    <property type="match status" value="1"/>
</dbReference>
<dbReference type="OrthoDB" id="795001at2"/>
<accession>A0A4R2IPM2</accession>
<dbReference type="InterPro" id="IPR029442">
    <property type="entry name" value="GyrI-like"/>
</dbReference>
<dbReference type="RefSeq" id="WP_132150506.1">
    <property type="nucleotide sequence ID" value="NZ_SLWR01000006.1"/>
</dbReference>
<dbReference type="InterPro" id="IPR011256">
    <property type="entry name" value="Reg_factor_effector_dom_sf"/>
</dbReference>
<proteinExistence type="predicted"/>
<evidence type="ECO:0000313" key="3">
    <source>
        <dbReference type="Proteomes" id="UP000295573"/>
    </source>
</evidence>
<gene>
    <name evidence="2" type="ORF">EV646_106373</name>
</gene>
<dbReference type="Proteomes" id="UP000295573">
    <property type="component" value="Unassembled WGS sequence"/>
</dbReference>
<sequence length="158" mass="17456">MRTESRTVQEQPTAVLRAILRQDEVSGWVLAAFDAVADYLRRHGIAPCGFPFARYHILTGGDFDVEAGFPVAVRISGDNHVRPSSLPGGHVVVARHVGPSEQLGDAYQAVDDWLRAECGTRAGDAWEVYHDLPHRPRNTRTEVVQPFSLETVSQVGRN</sequence>
<dbReference type="AlphaFoldDB" id="A0A4R2IPM2"/>
<evidence type="ECO:0000313" key="2">
    <source>
        <dbReference type="EMBL" id="TCO47133.1"/>
    </source>
</evidence>
<dbReference type="InterPro" id="IPR010499">
    <property type="entry name" value="AraC_E-bd"/>
</dbReference>
<dbReference type="Pfam" id="PF06445">
    <property type="entry name" value="GyrI-like"/>
    <property type="match status" value="1"/>
</dbReference>
<feature type="domain" description="AraC effector-binding" evidence="1">
    <location>
        <begin position="1"/>
        <end position="148"/>
    </location>
</feature>
<dbReference type="SUPFAM" id="SSF55136">
    <property type="entry name" value="Probable bacterial effector-binding domain"/>
    <property type="match status" value="1"/>
</dbReference>